<proteinExistence type="predicted"/>
<accession>A0A9P5CTU0</accession>
<dbReference type="EMBL" id="MU032344">
    <property type="protein sequence ID" value="KAF3771004.1"/>
    <property type="molecule type" value="Genomic_DNA"/>
</dbReference>
<gene>
    <name evidence="1" type="ORF">M406DRAFT_354666</name>
</gene>
<reference evidence="1" key="1">
    <citation type="journal article" date="2020" name="Phytopathology">
        <title>Genome sequence of the chestnut blight fungus Cryphonectria parasitica EP155: A fundamental resource for an archetypical invasive plant pathogen.</title>
        <authorList>
            <person name="Crouch J.A."/>
            <person name="Dawe A."/>
            <person name="Aerts A."/>
            <person name="Barry K."/>
            <person name="Churchill A.C.L."/>
            <person name="Grimwood J."/>
            <person name="Hillman B."/>
            <person name="Milgroom M.G."/>
            <person name="Pangilinan J."/>
            <person name="Smith M."/>
            <person name="Salamov A."/>
            <person name="Schmutz J."/>
            <person name="Yadav J."/>
            <person name="Grigoriev I.V."/>
            <person name="Nuss D."/>
        </authorList>
    </citation>
    <scope>NUCLEOTIDE SEQUENCE</scope>
    <source>
        <strain evidence="1">EP155</strain>
    </source>
</reference>
<keyword evidence="2" id="KW-1185">Reference proteome</keyword>
<evidence type="ECO:0000313" key="2">
    <source>
        <dbReference type="Proteomes" id="UP000803844"/>
    </source>
</evidence>
<dbReference type="GeneID" id="63840095"/>
<protein>
    <submittedName>
        <fullName evidence="1">Uncharacterized protein</fullName>
    </submittedName>
</protein>
<dbReference type="Proteomes" id="UP000803844">
    <property type="component" value="Unassembled WGS sequence"/>
</dbReference>
<organism evidence="1 2">
    <name type="scientific">Cryphonectria parasitica (strain ATCC 38755 / EP155)</name>
    <dbReference type="NCBI Taxonomy" id="660469"/>
    <lineage>
        <taxon>Eukaryota</taxon>
        <taxon>Fungi</taxon>
        <taxon>Dikarya</taxon>
        <taxon>Ascomycota</taxon>
        <taxon>Pezizomycotina</taxon>
        <taxon>Sordariomycetes</taxon>
        <taxon>Sordariomycetidae</taxon>
        <taxon>Diaporthales</taxon>
        <taxon>Cryphonectriaceae</taxon>
        <taxon>Cryphonectria-Endothia species complex</taxon>
        <taxon>Cryphonectria</taxon>
    </lineage>
</organism>
<dbReference type="AlphaFoldDB" id="A0A9P5CTU0"/>
<dbReference type="RefSeq" id="XP_040781965.1">
    <property type="nucleotide sequence ID" value="XM_040922966.1"/>
</dbReference>
<sequence length="136" mass="14813">MQISNLFIATATTLGLTSNAFIIPRQTNITDEHLANFRTWGAPDCPGATDNEGEWNSQIFNLNICYQFPNDIEVESLELENIDTGVDITCSVYVFTDDDCTVDEVALPPVGQCYNYSPAAGADPGMGSYKIACSDE</sequence>
<name>A0A9P5CTU0_CRYP1</name>
<comment type="caution">
    <text evidence="1">The sequence shown here is derived from an EMBL/GenBank/DDBJ whole genome shotgun (WGS) entry which is preliminary data.</text>
</comment>
<evidence type="ECO:0000313" key="1">
    <source>
        <dbReference type="EMBL" id="KAF3771004.1"/>
    </source>
</evidence>
<dbReference type="OrthoDB" id="4691160at2759"/>